<evidence type="ECO:0000313" key="2">
    <source>
        <dbReference type="EMBL" id="KAK0633901.1"/>
    </source>
</evidence>
<dbReference type="EMBL" id="JAULSU010000001">
    <property type="protein sequence ID" value="KAK0633901.1"/>
    <property type="molecule type" value="Genomic_DNA"/>
</dbReference>
<comment type="caution">
    <text evidence="2">The sequence shown here is derived from an EMBL/GenBank/DDBJ whole genome shotgun (WGS) entry which is preliminary data.</text>
</comment>
<organism evidence="2 3">
    <name type="scientific">Immersiella caudata</name>
    <dbReference type="NCBI Taxonomy" id="314043"/>
    <lineage>
        <taxon>Eukaryota</taxon>
        <taxon>Fungi</taxon>
        <taxon>Dikarya</taxon>
        <taxon>Ascomycota</taxon>
        <taxon>Pezizomycotina</taxon>
        <taxon>Sordariomycetes</taxon>
        <taxon>Sordariomycetidae</taxon>
        <taxon>Sordariales</taxon>
        <taxon>Lasiosphaeriaceae</taxon>
        <taxon>Immersiella</taxon>
    </lineage>
</organism>
<feature type="region of interest" description="Disordered" evidence="1">
    <location>
        <begin position="90"/>
        <end position="113"/>
    </location>
</feature>
<gene>
    <name evidence="2" type="ORF">B0T14DRAFT_561441</name>
</gene>
<evidence type="ECO:0000313" key="3">
    <source>
        <dbReference type="Proteomes" id="UP001175000"/>
    </source>
</evidence>
<dbReference type="AlphaFoldDB" id="A0AA39XH57"/>
<evidence type="ECO:0000256" key="1">
    <source>
        <dbReference type="SAM" id="MobiDB-lite"/>
    </source>
</evidence>
<proteinExistence type="predicted"/>
<name>A0AA39XH57_9PEZI</name>
<dbReference type="Proteomes" id="UP001175000">
    <property type="component" value="Unassembled WGS sequence"/>
</dbReference>
<keyword evidence="3" id="KW-1185">Reference proteome</keyword>
<reference evidence="2" key="1">
    <citation type="submission" date="2023-06" db="EMBL/GenBank/DDBJ databases">
        <title>Genome-scale phylogeny and comparative genomics of the fungal order Sordariales.</title>
        <authorList>
            <consortium name="Lawrence Berkeley National Laboratory"/>
            <person name="Hensen N."/>
            <person name="Bonometti L."/>
            <person name="Westerberg I."/>
            <person name="Brannstrom I.O."/>
            <person name="Guillou S."/>
            <person name="Cros-Aarteil S."/>
            <person name="Calhoun S."/>
            <person name="Haridas S."/>
            <person name="Kuo A."/>
            <person name="Mondo S."/>
            <person name="Pangilinan J."/>
            <person name="Riley R."/>
            <person name="Labutti K."/>
            <person name="Andreopoulos B."/>
            <person name="Lipzen A."/>
            <person name="Chen C."/>
            <person name="Yanf M."/>
            <person name="Daum C."/>
            <person name="Ng V."/>
            <person name="Clum A."/>
            <person name="Steindorff A."/>
            <person name="Ohm R."/>
            <person name="Martin F."/>
            <person name="Silar P."/>
            <person name="Natvig D."/>
            <person name="Lalanne C."/>
            <person name="Gautier V."/>
            <person name="Ament-Velasquez S.L."/>
            <person name="Kruys A."/>
            <person name="Hutchinson M.I."/>
            <person name="Powell A.J."/>
            <person name="Barry K."/>
            <person name="Miller A.N."/>
            <person name="Grigoriev I.V."/>
            <person name="Debuchy R."/>
            <person name="Gladieux P."/>
            <person name="Thoren M.H."/>
            <person name="Johannesson H."/>
        </authorList>
    </citation>
    <scope>NUCLEOTIDE SEQUENCE</scope>
    <source>
        <strain evidence="2">CBS 606.72</strain>
    </source>
</reference>
<feature type="compositionally biased region" description="Basic and acidic residues" evidence="1">
    <location>
        <begin position="1"/>
        <end position="12"/>
    </location>
</feature>
<feature type="region of interest" description="Disordered" evidence="1">
    <location>
        <begin position="1"/>
        <end position="33"/>
    </location>
</feature>
<accession>A0AA39XH57</accession>
<sequence length="191" mass="20023">MHYRCSKCESRPGHSKWPVIHPPKGHHSKDGPHKPTCTITATKYATVTTTATITVTGTKTGITNTTTTKTDTKTDTKTATTKTMTAATEVDTRTSKTTTATPETVTETSKTTTNTAQTTTETTLTTATSAQGCNRWGWFQRPTLAQLQAGYSGVLHLGAGGNNIAAAILVGTWTAVANAAGQVTVTHAITG</sequence>
<protein>
    <submittedName>
        <fullName evidence="2">Uncharacterized protein</fullName>
    </submittedName>
</protein>